<dbReference type="Pfam" id="PF13432">
    <property type="entry name" value="TPR_16"/>
    <property type="match status" value="1"/>
</dbReference>
<dbReference type="EMBL" id="JARAOO010000008">
    <property type="protein sequence ID" value="KAJ7959188.1"/>
    <property type="molecule type" value="Genomic_DNA"/>
</dbReference>
<dbReference type="SUPFAM" id="SSF48452">
    <property type="entry name" value="TPR-like"/>
    <property type="match status" value="1"/>
</dbReference>
<dbReference type="SMART" id="SM00028">
    <property type="entry name" value="TPR"/>
    <property type="match status" value="3"/>
</dbReference>
<protein>
    <submittedName>
        <fullName evidence="3">Tetratricopeptide repeat protein 33</fullName>
    </submittedName>
</protein>
<accession>A0AAD7PKR4</accession>
<gene>
    <name evidence="3" type="ORF">O6P43_019800</name>
</gene>
<dbReference type="PROSITE" id="PS50293">
    <property type="entry name" value="TPR_REGION"/>
    <property type="match status" value="1"/>
</dbReference>
<dbReference type="Gene3D" id="1.25.40.10">
    <property type="entry name" value="Tetratricopeptide repeat domain"/>
    <property type="match status" value="1"/>
</dbReference>
<organism evidence="3 4">
    <name type="scientific">Quillaja saponaria</name>
    <name type="common">Soap bark tree</name>
    <dbReference type="NCBI Taxonomy" id="32244"/>
    <lineage>
        <taxon>Eukaryota</taxon>
        <taxon>Viridiplantae</taxon>
        <taxon>Streptophyta</taxon>
        <taxon>Embryophyta</taxon>
        <taxon>Tracheophyta</taxon>
        <taxon>Spermatophyta</taxon>
        <taxon>Magnoliopsida</taxon>
        <taxon>eudicotyledons</taxon>
        <taxon>Gunneridae</taxon>
        <taxon>Pentapetalae</taxon>
        <taxon>rosids</taxon>
        <taxon>fabids</taxon>
        <taxon>Fabales</taxon>
        <taxon>Quillajaceae</taxon>
        <taxon>Quillaja</taxon>
    </lineage>
</organism>
<proteinExistence type="predicted"/>
<dbReference type="InterPro" id="IPR011990">
    <property type="entry name" value="TPR-like_helical_dom_sf"/>
</dbReference>
<evidence type="ECO:0000313" key="3">
    <source>
        <dbReference type="EMBL" id="KAJ7959188.1"/>
    </source>
</evidence>
<dbReference type="InterPro" id="IPR052658">
    <property type="entry name" value="TPR-containing"/>
</dbReference>
<dbReference type="PANTHER" id="PTHR15544">
    <property type="entry name" value="OSMOSIS RESPONSIVE FACTOR"/>
    <property type="match status" value="1"/>
</dbReference>
<evidence type="ECO:0000313" key="4">
    <source>
        <dbReference type="Proteomes" id="UP001163823"/>
    </source>
</evidence>
<keyword evidence="1" id="KW-0802">TPR repeat</keyword>
<dbReference type="PANTHER" id="PTHR15544:SF0">
    <property type="entry name" value="TETRATRICOPEPTIDE REPEAT PROTEIN 33"/>
    <property type="match status" value="1"/>
</dbReference>
<sequence length="236" mass="26770">MKVIWKKQNINSKKSSLAAVSHFPNLPFEYEEEDDQAQQNHQTNYSTELEKQDEKDDGLSSQNQDLTKTQECHQGSDLSNAKQLAREFEAQGNKFAEEGKYREALGKWEAALTLMPENAVLHEQKAQILLEFGDAWQALKAATRATELESSWAEAWLTLGRAQLNFGEPDSAIESFDRALAIKPDSEEARDDRKTALLLVKKRKQLQLSGLSTTENRFMVSDEDESRSRHVQGRIG</sequence>
<evidence type="ECO:0000256" key="1">
    <source>
        <dbReference type="PROSITE-ProRule" id="PRU00339"/>
    </source>
</evidence>
<evidence type="ECO:0000256" key="2">
    <source>
        <dbReference type="SAM" id="MobiDB-lite"/>
    </source>
</evidence>
<comment type="caution">
    <text evidence="3">The sequence shown here is derived from an EMBL/GenBank/DDBJ whole genome shotgun (WGS) entry which is preliminary data.</text>
</comment>
<feature type="repeat" description="TPR" evidence="1">
    <location>
        <begin position="85"/>
        <end position="118"/>
    </location>
</feature>
<dbReference type="AlphaFoldDB" id="A0AAD7PKR4"/>
<dbReference type="Proteomes" id="UP001163823">
    <property type="component" value="Chromosome 8"/>
</dbReference>
<feature type="compositionally biased region" description="Polar residues" evidence="2">
    <location>
        <begin position="37"/>
        <end position="47"/>
    </location>
</feature>
<feature type="region of interest" description="Disordered" evidence="2">
    <location>
        <begin position="27"/>
        <end position="79"/>
    </location>
</feature>
<dbReference type="InterPro" id="IPR019734">
    <property type="entry name" value="TPR_rpt"/>
</dbReference>
<name>A0AAD7PKR4_QUISA</name>
<keyword evidence="4" id="KW-1185">Reference proteome</keyword>
<reference evidence="3" key="1">
    <citation type="journal article" date="2023" name="Science">
        <title>Elucidation of the pathway for biosynthesis of saponin adjuvants from the soapbark tree.</title>
        <authorList>
            <person name="Reed J."/>
            <person name="Orme A."/>
            <person name="El-Demerdash A."/>
            <person name="Owen C."/>
            <person name="Martin L.B.B."/>
            <person name="Misra R.C."/>
            <person name="Kikuchi S."/>
            <person name="Rejzek M."/>
            <person name="Martin A.C."/>
            <person name="Harkess A."/>
            <person name="Leebens-Mack J."/>
            <person name="Louveau T."/>
            <person name="Stephenson M.J."/>
            <person name="Osbourn A."/>
        </authorList>
    </citation>
    <scope>NUCLEOTIDE SEQUENCE</scope>
    <source>
        <strain evidence="3">S10</strain>
    </source>
</reference>
<feature type="compositionally biased region" description="Polar residues" evidence="2">
    <location>
        <begin position="59"/>
        <end position="79"/>
    </location>
</feature>
<feature type="repeat" description="TPR" evidence="1">
    <location>
        <begin position="153"/>
        <end position="186"/>
    </location>
</feature>
<dbReference type="KEGG" id="qsa:O6P43_019800"/>
<feature type="compositionally biased region" description="Basic and acidic residues" evidence="2">
    <location>
        <begin position="48"/>
        <end position="58"/>
    </location>
</feature>
<dbReference type="PROSITE" id="PS50005">
    <property type="entry name" value="TPR"/>
    <property type="match status" value="2"/>
</dbReference>